<protein>
    <recommendedName>
        <fullName evidence="6">Peptidyl-tRNA hydrolase</fullName>
        <ecNumber evidence="2">3.1.1.29</ecNumber>
    </recommendedName>
</protein>
<reference evidence="7" key="1">
    <citation type="submission" date="2020-11" db="EMBL/GenBank/DDBJ databases">
        <title>Connecting structure to function with the recovery of over 1000 high-quality activated sludge metagenome-assembled genomes encoding full-length rRNA genes using long-read sequencing.</title>
        <authorList>
            <person name="Singleton C.M."/>
            <person name="Petriglieri F."/>
            <person name="Kristensen J.M."/>
            <person name="Kirkegaard R.H."/>
            <person name="Michaelsen T.Y."/>
            <person name="Andersen M.H."/>
            <person name="Karst S.M."/>
            <person name="Dueholm M.S."/>
            <person name="Nielsen P.H."/>
            <person name="Albertsen M."/>
        </authorList>
    </citation>
    <scope>NUCLEOTIDE SEQUENCE</scope>
    <source>
        <strain evidence="7">Fred_18-Q3-R57-64_BAT3C.431</strain>
    </source>
</reference>
<evidence type="ECO:0000256" key="5">
    <source>
        <dbReference type="ARBA" id="ARBA00048707"/>
    </source>
</evidence>
<name>A0A7T9DJV1_9ARCH</name>
<accession>A0A7T9DJV1</accession>
<evidence type="ECO:0000256" key="3">
    <source>
        <dbReference type="ARBA" id="ARBA00022801"/>
    </source>
</evidence>
<organism evidence="7">
    <name type="scientific">Candidatus Iainarchaeum sp</name>
    <dbReference type="NCBI Taxonomy" id="3101447"/>
    <lineage>
        <taxon>Archaea</taxon>
        <taxon>Candidatus Iainarchaeota</taxon>
        <taxon>Candidatus Iainarchaeia</taxon>
        <taxon>Candidatus Iainarchaeales</taxon>
        <taxon>Candidatus Iainarchaeaceae</taxon>
        <taxon>Candidatus Iainarchaeum</taxon>
    </lineage>
</organism>
<evidence type="ECO:0000256" key="6">
    <source>
        <dbReference type="ARBA" id="ARBA00050038"/>
    </source>
</evidence>
<comment type="similarity">
    <text evidence="4">Belongs to the PTH2 family.</text>
</comment>
<dbReference type="AlphaFoldDB" id="A0A7T9DJV1"/>
<dbReference type="InterPro" id="IPR002833">
    <property type="entry name" value="PTH2"/>
</dbReference>
<dbReference type="GO" id="GO:0004045">
    <property type="term" value="F:peptidyl-tRNA hydrolase activity"/>
    <property type="evidence" value="ECO:0007669"/>
    <property type="project" value="UniProtKB-EC"/>
</dbReference>
<dbReference type="GO" id="GO:0005829">
    <property type="term" value="C:cytosol"/>
    <property type="evidence" value="ECO:0007669"/>
    <property type="project" value="TreeGrafter"/>
</dbReference>
<dbReference type="NCBIfam" id="TIGR00283">
    <property type="entry name" value="arch_pth2"/>
    <property type="match status" value="1"/>
</dbReference>
<comment type="function">
    <text evidence="1">The natural substrate for this enzyme may be peptidyl-tRNAs which drop off the ribosome during protein synthesis.</text>
</comment>
<dbReference type="CDD" id="cd02430">
    <property type="entry name" value="PTH2"/>
    <property type="match status" value="1"/>
</dbReference>
<dbReference type="Proteomes" id="UP000596004">
    <property type="component" value="Chromosome"/>
</dbReference>
<evidence type="ECO:0000313" key="7">
    <source>
        <dbReference type="EMBL" id="QQR92664.1"/>
    </source>
</evidence>
<proteinExistence type="inferred from homology"/>
<evidence type="ECO:0000256" key="4">
    <source>
        <dbReference type="ARBA" id="ARBA00038050"/>
    </source>
</evidence>
<comment type="catalytic activity">
    <reaction evidence="5">
        <text>an N-acyl-L-alpha-aminoacyl-tRNA + H2O = an N-acyl-L-amino acid + a tRNA + H(+)</text>
        <dbReference type="Rhea" id="RHEA:54448"/>
        <dbReference type="Rhea" id="RHEA-COMP:10123"/>
        <dbReference type="Rhea" id="RHEA-COMP:13883"/>
        <dbReference type="ChEBI" id="CHEBI:15377"/>
        <dbReference type="ChEBI" id="CHEBI:15378"/>
        <dbReference type="ChEBI" id="CHEBI:59874"/>
        <dbReference type="ChEBI" id="CHEBI:78442"/>
        <dbReference type="ChEBI" id="CHEBI:138191"/>
        <dbReference type="EC" id="3.1.1.29"/>
    </reaction>
</comment>
<dbReference type="NCBIfam" id="NF003314">
    <property type="entry name" value="PRK04322.1"/>
    <property type="match status" value="1"/>
</dbReference>
<dbReference type="PANTHER" id="PTHR12649:SF11">
    <property type="entry name" value="PEPTIDYL-TRNA HYDROLASE 2, MITOCHONDRIAL"/>
    <property type="match status" value="1"/>
</dbReference>
<evidence type="ECO:0000256" key="2">
    <source>
        <dbReference type="ARBA" id="ARBA00013260"/>
    </source>
</evidence>
<sequence length="116" mass="13159">MYQQVLVVRMDLQMDKGKMAAQVAHASLASYLKAQQSKYKNWCDDWLEEGMKKIVVKVQTERELLELFEQVKRQFPAALITDAGHTQVAPGSKTCLGIGPAPENELHRYTGRLKLL</sequence>
<dbReference type="EMBL" id="CP064981">
    <property type="protein sequence ID" value="QQR92664.1"/>
    <property type="molecule type" value="Genomic_DNA"/>
</dbReference>
<evidence type="ECO:0000256" key="1">
    <source>
        <dbReference type="ARBA" id="ARBA00003043"/>
    </source>
</evidence>
<dbReference type="FunFam" id="3.40.1490.10:FF:000001">
    <property type="entry name" value="Peptidyl-tRNA hydrolase 2"/>
    <property type="match status" value="1"/>
</dbReference>
<dbReference type="EC" id="3.1.1.29" evidence="2"/>
<gene>
    <name evidence="7" type="ORF">IPJ89_00250</name>
</gene>
<dbReference type="PANTHER" id="PTHR12649">
    <property type="entry name" value="PEPTIDYL-TRNA HYDROLASE 2"/>
    <property type="match status" value="1"/>
</dbReference>
<keyword evidence="3 7" id="KW-0378">Hydrolase</keyword>
<dbReference type="Gene3D" id="3.40.1490.10">
    <property type="entry name" value="Bit1"/>
    <property type="match status" value="1"/>
</dbReference>
<dbReference type="SUPFAM" id="SSF102462">
    <property type="entry name" value="Peptidyl-tRNA hydrolase II"/>
    <property type="match status" value="1"/>
</dbReference>
<dbReference type="InterPro" id="IPR023476">
    <property type="entry name" value="Pep_tRNA_hydro_II_dom_sf"/>
</dbReference>
<dbReference type="Pfam" id="PF01981">
    <property type="entry name" value="PTH2"/>
    <property type="match status" value="1"/>
</dbReference>